<evidence type="ECO:0000256" key="19">
    <source>
        <dbReference type="ARBA" id="ARBA00047370"/>
    </source>
</evidence>
<comment type="function">
    <text evidence="1 21">RNA-directed RNA polymerase that catalyzes the replication of viral genomic RNA. The template is composed of the viral RNA tightly encapsidated by the nucleoprotein (N). The replicase mode is dependent on intracellular N protein concentration. In this mode, the polymerase replicates the whole viral genome without recognizing transcriptional signals, and the replicated genome is not caped or polyadenylated.</text>
</comment>
<keyword evidence="6 21" id="KW-0808">Transferase</keyword>
<keyword evidence="13 21" id="KW-0693">Viral RNA replication</keyword>
<keyword evidence="11 21" id="KW-0067">ATP-binding</keyword>
<evidence type="ECO:0000256" key="11">
    <source>
        <dbReference type="ARBA" id="ARBA00022840"/>
    </source>
</evidence>
<evidence type="ECO:0000259" key="22">
    <source>
        <dbReference type="PROSITE" id="PS50526"/>
    </source>
</evidence>
<comment type="catalytic activity">
    <reaction evidence="17 21">
        <text>a 5'-end (5'-triphosphoguanosine)-(2'-O-methyladenylyl)-adenylyl-cytidylyl-adenosine in mRNA + S-adenosyl-L-methionine = a 5'-end (N(7)-methyl 5'-triphosphoguanosine)-(2'-O-methyladenylyl)-adenylyl-cytidylyl-adenosine in mRNA + S-adenosyl-L-homocysteine</text>
        <dbReference type="Rhea" id="RHEA:65440"/>
        <dbReference type="Rhea" id="RHEA-COMP:16798"/>
        <dbReference type="Rhea" id="RHEA-COMP:16801"/>
        <dbReference type="ChEBI" id="CHEBI:57856"/>
        <dbReference type="ChEBI" id="CHEBI:59789"/>
        <dbReference type="ChEBI" id="CHEBI:156482"/>
        <dbReference type="ChEBI" id="CHEBI:156483"/>
    </reaction>
</comment>
<comment type="catalytic activity">
    <reaction evidence="20 21">
        <text>GTP + H2O = GDP + phosphate + H(+)</text>
        <dbReference type="Rhea" id="RHEA:19669"/>
        <dbReference type="ChEBI" id="CHEBI:15377"/>
        <dbReference type="ChEBI" id="CHEBI:15378"/>
        <dbReference type="ChEBI" id="CHEBI:37565"/>
        <dbReference type="ChEBI" id="CHEBI:43474"/>
        <dbReference type="ChEBI" id="CHEBI:58189"/>
    </reaction>
</comment>
<dbReference type="EMBL" id="LC200422">
    <property type="protein sequence ID" value="BBH51365.1"/>
    <property type="molecule type" value="Viral_cRNA"/>
</dbReference>
<evidence type="ECO:0000259" key="23">
    <source>
        <dbReference type="PROSITE" id="PS51590"/>
    </source>
</evidence>
<dbReference type="InterPro" id="IPR014023">
    <property type="entry name" value="Mononeg_RNA_pol_cat"/>
</dbReference>
<evidence type="ECO:0000313" key="24">
    <source>
        <dbReference type="EMBL" id="BBH51365.1"/>
    </source>
</evidence>
<feature type="domain" description="Mononegavirus-type SAM-dependent 2'-O-MTase" evidence="23">
    <location>
        <begin position="1792"/>
        <end position="1999"/>
    </location>
</feature>
<keyword evidence="15" id="KW-0511">Multifunctional enzyme</keyword>
<comment type="catalytic activity">
    <reaction evidence="21">
        <text>RNA(n) + a ribonucleoside 5'-triphosphate = RNA(n+1) + diphosphate</text>
        <dbReference type="Rhea" id="RHEA:21248"/>
        <dbReference type="Rhea" id="RHEA-COMP:14527"/>
        <dbReference type="Rhea" id="RHEA-COMP:17342"/>
        <dbReference type="ChEBI" id="CHEBI:33019"/>
        <dbReference type="ChEBI" id="CHEBI:61557"/>
        <dbReference type="ChEBI" id="CHEBI:140395"/>
        <dbReference type="EC" id="2.7.7.48"/>
    </reaction>
</comment>
<dbReference type="EC" id="2.1.1.-" evidence="21"/>
<evidence type="ECO:0000256" key="14">
    <source>
        <dbReference type="ARBA" id="ARBA00023042"/>
    </source>
</evidence>
<comment type="catalytic activity">
    <reaction evidence="16">
        <text>a 5'-end triphospho-adenylyl-adenylyl-cytidylyl-adenosine in mRNA + GDP + H(+) = a 5'-end (5'-triphosphoguanosine)-adenylyl-adenylyl-cytidylyl-adenosine in mRNA + diphosphate</text>
        <dbReference type="Rhea" id="RHEA:65436"/>
        <dbReference type="Rhea" id="RHEA-COMP:16797"/>
        <dbReference type="Rhea" id="RHEA-COMP:16799"/>
        <dbReference type="ChEBI" id="CHEBI:15378"/>
        <dbReference type="ChEBI" id="CHEBI:33019"/>
        <dbReference type="ChEBI" id="CHEBI:58189"/>
        <dbReference type="ChEBI" id="CHEBI:156484"/>
        <dbReference type="ChEBI" id="CHEBI:156503"/>
        <dbReference type="EC" id="2.7.7.88"/>
    </reaction>
</comment>
<evidence type="ECO:0000256" key="5">
    <source>
        <dbReference type="ARBA" id="ARBA00022664"/>
    </source>
</evidence>
<keyword evidence="10" id="KW-0378">Hydrolase</keyword>
<name>A0A3G9K092_PI3B</name>
<evidence type="ECO:0000256" key="2">
    <source>
        <dbReference type="ARBA" id="ARBA00007934"/>
    </source>
</evidence>
<dbReference type="PROSITE" id="PS50526">
    <property type="entry name" value="RDRP_SSRNA_NEG_NONSEG"/>
    <property type="match status" value="1"/>
</dbReference>
<organism evidence="24">
    <name type="scientific">Bovine parainfluenza 3 virus</name>
    <name type="common">BPIV-3</name>
    <dbReference type="NCBI Taxonomy" id="3052729"/>
    <lineage>
        <taxon>Viruses</taxon>
        <taxon>Riboviria</taxon>
        <taxon>Orthornavirae</taxon>
        <taxon>Negarnaviricota</taxon>
        <taxon>Haploviricotina</taxon>
        <taxon>Monjiviricetes</taxon>
        <taxon>Mononegavirales</taxon>
        <taxon>Paramyxoviridae</taxon>
        <taxon>Feraresvirinae</taxon>
        <taxon>Respirovirus</taxon>
    </lineage>
</organism>
<comment type="catalytic activity">
    <reaction evidence="19">
        <text>a 5'-end (5'-triphosphoguanosine)-adenylyl-adenylyl-cytidylyl-adenosine in mRNA + 2 S-adenosyl-L-methionine = a 5'-end (N(7)-methyl 5'-triphosphoguanosine)-(2'-O-methyladenylyl)-adenylyl-cytidylyl-adenosine in mRNA + 2 S-adenosyl-L-homocysteine + H(+)</text>
        <dbReference type="Rhea" id="RHEA:65376"/>
        <dbReference type="Rhea" id="RHEA-COMP:16797"/>
        <dbReference type="Rhea" id="RHEA-COMP:16798"/>
        <dbReference type="ChEBI" id="CHEBI:15378"/>
        <dbReference type="ChEBI" id="CHEBI:57856"/>
        <dbReference type="ChEBI" id="CHEBI:59789"/>
        <dbReference type="ChEBI" id="CHEBI:156483"/>
        <dbReference type="ChEBI" id="CHEBI:156484"/>
        <dbReference type="EC" id="2.1.1.375"/>
    </reaction>
</comment>
<comment type="function">
    <text evidence="21">RNA-directed RNA polymerase that catalyzes the transcription of viral mRNAs, their capping and polyadenylation. The template is composed of the viral RNA tightly encapsidated by the nucleoprotein (N). The viral polymerase binds to the genomic RNA at the 3' leader promoter, and transcribes subsequently all viral mRNAs with a decreasing efficiency. The first gene is the most transcribed, and the last the least transcribed. The viral phosphoprotein acts as a processivity factor. Capping is concomitant with initiation of mRNA transcription. Indeed, a GDP polyribonucleotidyl transferase (PRNTase) adds the cap structure when the nascent RNA chain length has reached few nucleotides. Ribose 2'-O methylation of viral mRNA cap precedes and facilitates subsequent guanine-N-7 methylation, both activities being carried by the viral polymerase. Polyadenylation of mRNAs occur by a stuttering mechanism at a slipery stop site present at the end viral genes. After finishing transcription of a mRNA, the polymerase can resume transcription of the downstream gene.</text>
</comment>
<dbReference type="EC" id="2.7.7.88" evidence="21"/>
<evidence type="ECO:0000256" key="20">
    <source>
        <dbReference type="ARBA" id="ARBA00048548"/>
    </source>
</evidence>
<evidence type="ECO:0000256" key="3">
    <source>
        <dbReference type="ARBA" id="ARBA00022484"/>
    </source>
</evidence>
<evidence type="ECO:0000256" key="7">
    <source>
        <dbReference type="ARBA" id="ARBA00022691"/>
    </source>
</evidence>
<organismHost>
    <name type="scientific">Bos taurus</name>
    <name type="common">Bovine</name>
    <dbReference type="NCBI Taxonomy" id="9913"/>
</organismHost>
<reference evidence="24" key="1">
    <citation type="submission" date="2016-12" db="EMBL/GenBank/DDBJ databases">
        <title>Isolation and characterization of bovine parainfluenza virus 3 genotype C in Japan.</title>
        <authorList>
            <person name="Kuroda M."/>
            <person name="Masuda T."/>
            <person name="Tsuchiaka S."/>
            <person name="Mizutani T."/>
        </authorList>
    </citation>
    <scope>NUCLEOTIDE SEQUENCE</scope>
    <source>
        <strain evidence="24">Tottori3c</strain>
    </source>
</reference>
<evidence type="ECO:0000256" key="17">
    <source>
        <dbReference type="ARBA" id="ARBA00024499"/>
    </source>
</evidence>
<dbReference type="EC" id="2.7.7.48" evidence="21"/>
<dbReference type="PIRSF" id="PIRSF000830">
    <property type="entry name" value="RNA_pol_ParamyxoV"/>
    <property type="match status" value="1"/>
</dbReference>
<accession>A0A3G9K092</accession>
<dbReference type="GO" id="GO:0044423">
    <property type="term" value="C:virion component"/>
    <property type="evidence" value="ECO:0007669"/>
    <property type="project" value="UniProtKB-KW"/>
</dbReference>
<dbReference type="GO" id="GO:0004482">
    <property type="term" value="F:mRNA 5'-cap (guanine-N7-)-methyltransferase activity"/>
    <property type="evidence" value="ECO:0007669"/>
    <property type="project" value="InterPro"/>
</dbReference>
<comment type="subcellular location">
    <subcellularLocation>
        <location evidence="21">Virion</location>
    </subcellularLocation>
    <subcellularLocation>
        <location evidence="21">Host cytoplasm</location>
    </subcellularLocation>
</comment>
<dbReference type="GO" id="GO:0003968">
    <property type="term" value="F:RNA-directed RNA polymerase activity"/>
    <property type="evidence" value="ECO:0007669"/>
    <property type="project" value="UniProtKB-KW"/>
</dbReference>
<dbReference type="InterPro" id="IPR039736">
    <property type="entry name" value="L_poly_C"/>
</dbReference>
<evidence type="ECO:0000256" key="18">
    <source>
        <dbReference type="ARBA" id="ARBA00047332"/>
    </source>
</evidence>
<dbReference type="GO" id="GO:0016787">
    <property type="term" value="F:hydrolase activity"/>
    <property type="evidence" value="ECO:0007669"/>
    <property type="project" value="UniProtKB-KW"/>
</dbReference>
<feature type="domain" description="RdRp catalytic" evidence="22">
    <location>
        <begin position="673"/>
        <end position="857"/>
    </location>
</feature>
<sequence>MTNRGRIKNLGEKFVGKMDTEFSGGTTSDILYPECHLNSPIVKGKIAQLHTIMSLPQPYDMDDDSILVITRQKIRLNKLDKRQRSIRKLKSVLMERVIDLGKYNFIRYPEMSNEMFQLCIPGINSRINELLSKAHKTYNQMTDGLRNLWVTILSKLASKNDGSNYNINEDISNISSVHTTYQSDRWYNPFKTWFTIKYDMRRLQKAKNEVTCNKYKDYNLLEDQRNVLLIHTELVLILDKQNYKGYIITPELVLMYCDVVEGRWNISSCAKLDPKLHSMYYKGNNLWETIDELFPKLGEKTFDIISLLEPLALSLIQTHDPVKQLRGAFLNHVLSEMESILDTKYKTEETPELGYIDKILDVFKESTIDEIAEIFSFFRTFGHPPLEASIAAEKVRKYMYTEKSLNFDTINKCHAIFCTIIINGYRERHGGQWPPIILPAHAHEFIVNAYGSNSAISYENAVDYYRSFIGIKFNKFIEPQLDEDLTIYMKDKALSPKKSNWDTVYPSSNLLYRTSTSHDSRRLVEVFIADSKFDPHQVLDYVESGEWLNDPEFNISYSLKEKEIKQEGRLFAKMTYKMRAAQVLSETLLANNIGKFFQENGMVKGEIELLKRLTTISMSGVPRYNEVYNNPKSHTDEIKAYNAISNSNLSSNQKSRRFEFKSTDIYNDGYETVSCFLTTDLKKYCLNWRYESTALFGDTCNQIFGLKELFNWLHPRLEKSTIYVGDPYCPPLDIEHLQLDDHPDSGFYVHNPRGGIEGFCQKLWTLISISAIHLAAVKIGVRVTAMVQGDNQAIAVTTRVPNNYDYRIKKEIVYKDVVKFFDSLREVMDDLGHELKLNETIISSKMFIYSKRIYYDGRILPQALKALSRCVFWSETIIDETRSASSNLATSFAKAIENGYSPVLGYVCSIFKNIQQLYIALGMNINPTITQNIRDQYFRNTHWMQYASLIPASVGGFNYMAMSRCFVRNIGDPTVAALADIKRFIKANLLDRGVLYRIMNQEPGESSFLDWASDPYSCNLPQSQNITTMIKNITARNVLQDSPNPLLSGLFTSTMIEEDEELAEFLMDRRIILPRVAHDILDNSLTGIRNAIAGMLDTTKSLIRVGINRGGLTYSLLRKISNYDLVQYETLSRTLRLIVSDKIKYEDMCSVDLAISLRQKMWMHLSGGRMINGLETPDPLELLSGVIITGSEHCRICYSTEGESPYTWMYLPGNLSIGSAEKGIASLRVPYFGSVTDERSEAQLGYIKNLSKPARAAIRIAMIYTWAFGNDEISWMEASQIAQTRANFTLDSLKILTPVTTSTNLSHRLKDTATQMKFSSTSLIRVSRFITISNDNMSIKEANETKDTNLIYQQVMLTGLSMFEYLFRLEENTGHNPMVMHLHIEDGCCIKESYNDDHINPESTLELIRYPESNEFIYDNDPLRDVDLTKLMIIRDHSYTIDMNYWDDTDIIHAVSICTAITIADTMSQLDRDNLKELIVIANDDDINSLITEFLTLDILVFLKTFGGLLVNQFAYTLYGLKIEGRDPIWDYIMRTLKDTSHSILKVLSNALSHPKVFKRFWDYGVLNPIYGPNTASQDQIKLALSVCEYSLDLFMREWLNGASLEIYICDSDMEIANDRRQAFVSRHLAFVCCLAEIASFGPNLLNLTYLERLEELKRYLDLNIKEDPTLKYVQVSGLLIKSFPSTVTYVRKTAIKYLRIRGIDPPNILEDWDPVEDENILDNIVRTVNDNCNDNPRKCKSNYFWGLALKNYQVVRIRSITSDPEVYETSDDMDHGLTLPEGGNYLSHQLRLFGVNSTSCIKALELSQILMKEVKRDKDRLFLGEGAGAMLACYDATLGPAINYYNSGLNITDVIGQRELKIFPSEVSLVGKKLGNVTQILNRVKILFNGNPNSTWIGNMECESLIWSELHDKSIGLVHCDMEGAIGKSEETVLHEHYSIIRITYLVGDDDVILVSKIIPTITPNWSKILHLYKLYWKDVRIISLKTSNPASTELYLISKEAYCTVMEPSNLVLSKLRRISSIEENNLLKWIILSKKKNNEWLQHEIKEGERDYGVMRPYHTALQIFGFQINLNHLAKEFLSTPDLTNINIVIQSFIRTIKDVIFEWVNITHDNKRHKLGGKYNLFPLKNRGKLKLLSRRLVLSWISLSLSTRLLTGRFPDEKFEGRAQTGFVSLADTDLEPLKLLSKTLIRDYKEHIGLISYWFLTKEIKILMKLIGGVKLLGIPKQYKELEHQSYPNYEYDNEFDID</sequence>
<proteinExistence type="inferred from homology"/>
<keyword evidence="4 21" id="KW-0489">Methyltransferase</keyword>
<dbReference type="InterPro" id="IPR026890">
    <property type="entry name" value="Mononeg_mRNAcap"/>
</dbReference>
<evidence type="ECO:0000256" key="6">
    <source>
        <dbReference type="ARBA" id="ARBA00022679"/>
    </source>
</evidence>
<evidence type="ECO:0000256" key="8">
    <source>
        <dbReference type="ARBA" id="ARBA00022695"/>
    </source>
</evidence>
<keyword evidence="9 21" id="KW-0547">Nucleotide-binding</keyword>
<keyword evidence="21" id="KW-1035">Host cytoplasm</keyword>
<dbReference type="PROSITE" id="PS51590">
    <property type="entry name" value="SAM_MT_MNV_L"/>
    <property type="match status" value="1"/>
</dbReference>
<evidence type="ECO:0000256" key="12">
    <source>
        <dbReference type="ARBA" id="ARBA00022844"/>
    </source>
</evidence>
<evidence type="ECO:0000256" key="1">
    <source>
        <dbReference type="ARBA" id="ARBA00003132"/>
    </source>
</evidence>
<dbReference type="Pfam" id="PF14318">
    <property type="entry name" value="Mononeg_mRNAcap"/>
    <property type="match status" value="1"/>
</dbReference>
<dbReference type="GO" id="GO:0030430">
    <property type="term" value="C:host cell cytoplasm"/>
    <property type="evidence" value="ECO:0007669"/>
    <property type="project" value="UniProtKB-SubCell"/>
</dbReference>
<dbReference type="InterPro" id="IPR016269">
    <property type="entry name" value="RNA-dir_pol_paramyxovirus"/>
</dbReference>
<dbReference type="Pfam" id="PF00946">
    <property type="entry name" value="Mononeg_RNA_pol"/>
    <property type="match status" value="1"/>
</dbReference>
<keyword evidence="3 21" id="KW-0696">RNA-directed RNA polymerase</keyword>
<dbReference type="GO" id="GO:0005524">
    <property type="term" value="F:ATP binding"/>
    <property type="evidence" value="ECO:0007669"/>
    <property type="project" value="UniProtKB-KW"/>
</dbReference>
<keyword evidence="12 21" id="KW-0946">Virion</keyword>
<gene>
    <name evidence="24" type="primary">BPIV3gp6</name>
</gene>
<evidence type="ECO:0000256" key="13">
    <source>
        <dbReference type="ARBA" id="ARBA00022953"/>
    </source>
</evidence>
<dbReference type="NCBIfam" id="TIGR04198">
    <property type="entry name" value="paramyx_RNAcap"/>
    <property type="match status" value="1"/>
</dbReference>
<evidence type="ECO:0000256" key="15">
    <source>
        <dbReference type="ARBA" id="ARBA00023268"/>
    </source>
</evidence>
<dbReference type="InterPro" id="IPR025786">
    <property type="entry name" value="Mononega_L_MeTrfase"/>
</dbReference>
<evidence type="ECO:0000256" key="10">
    <source>
        <dbReference type="ARBA" id="ARBA00022801"/>
    </source>
</evidence>
<evidence type="ECO:0000256" key="16">
    <source>
        <dbReference type="ARBA" id="ARBA00024494"/>
    </source>
</evidence>
<keyword evidence="7 21" id="KW-0949">S-adenosyl-L-methionine</keyword>
<evidence type="ECO:0000256" key="21">
    <source>
        <dbReference type="PIRNR" id="PIRNR000830"/>
    </source>
</evidence>
<protein>
    <recommendedName>
        <fullName evidence="21">RNA-directed RNA polymerase L</fullName>
        <shortName evidence="21">Protein L</shortName>
    </recommendedName>
    <alternativeName>
        <fullName evidence="21">Large structural protein</fullName>
    </alternativeName>
    <alternativeName>
        <fullName evidence="21">Replicase</fullName>
    </alternativeName>
    <alternativeName>
        <fullName evidence="21">Transcriptase</fullName>
    </alternativeName>
    <domain>
        <recommendedName>
            <fullName evidence="21">RNA-directed RNA polymerase</fullName>
            <ecNumber evidence="21">2.7.7.48</ecNumber>
        </recommendedName>
    </domain>
    <domain>
        <recommendedName>
            <fullName evidence="21">GTP phosphohydrolase</fullName>
            <ecNumber evidence="21">3.6.1.-</ecNumber>
        </recommendedName>
    </domain>
    <domain>
        <recommendedName>
            <fullName evidence="21">GDP polyribonucleotidyltransferase</fullName>
            <ecNumber evidence="21">2.7.7.88</ecNumber>
        </recommendedName>
        <alternativeName>
            <fullName evidence="21">PRNTase</fullName>
        </alternativeName>
    </domain>
    <domain>
        <recommendedName>
            <fullName evidence="21">mRNA (nucleoside-2'-O-)-methyltransferase</fullName>
            <shortName evidence="21">N1-2'-O-MTase</shortName>
            <ecNumber evidence="21">2.1.1.-</ecNumber>
        </recommendedName>
    </domain>
    <domain>
        <recommendedName>
            <fullName evidence="21">mRNA (guanine-N(7)-)-methyltransferase</fullName>
            <shortName evidence="21">G-N7-MTase</shortName>
        </recommendedName>
    </domain>
</protein>
<evidence type="ECO:0000256" key="9">
    <source>
        <dbReference type="ARBA" id="ARBA00022741"/>
    </source>
</evidence>
<evidence type="ECO:0000256" key="4">
    <source>
        <dbReference type="ARBA" id="ARBA00022603"/>
    </source>
</evidence>
<keyword evidence="5 21" id="KW-0507">mRNA processing</keyword>
<dbReference type="EC" id="3.6.1.-" evidence="21"/>
<keyword evidence="14 21" id="KW-0506">mRNA capping</keyword>
<comment type="catalytic activity">
    <reaction evidence="18 21">
        <text>a 5'-end (5'-triphosphoguanosine)-adenylyl-adenylyl-cytidylyl-adenosine in mRNA + S-adenosyl-L-methionine = a 5'-end (5'-triphosphoguanosine)-(2'-O-methyladenylyl)-adenylyl-cytidylyl-adenosine in mRNA + S-adenosyl-L-homocysteine + H(+)</text>
        <dbReference type="Rhea" id="RHEA:65380"/>
        <dbReference type="Rhea" id="RHEA-COMP:16797"/>
        <dbReference type="Rhea" id="RHEA-COMP:16801"/>
        <dbReference type="ChEBI" id="CHEBI:15378"/>
        <dbReference type="ChEBI" id="CHEBI:57856"/>
        <dbReference type="ChEBI" id="CHEBI:59789"/>
        <dbReference type="ChEBI" id="CHEBI:156482"/>
        <dbReference type="ChEBI" id="CHEBI:156484"/>
    </reaction>
</comment>
<comment type="similarity">
    <text evidence="2 21">Belongs to the paramyxovirus L protein family.</text>
</comment>
<keyword evidence="8 21" id="KW-0548">Nucleotidyltransferase</keyword>